<dbReference type="InterPro" id="IPR013586">
    <property type="entry name" value="PSMD3_C"/>
</dbReference>
<protein>
    <recommendedName>
        <fullName evidence="2">26S proteasome non-ATPase regulatory subunit 3 C-terminal domain-containing protein</fullName>
    </recommendedName>
</protein>
<dbReference type="GO" id="GO:0030234">
    <property type="term" value="F:enzyme regulator activity"/>
    <property type="evidence" value="ECO:0007669"/>
    <property type="project" value="InterPro"/>
</dbReference>
<evidence type="ECO:0000313" key="3">
    <source>
        <dbReference type="EnsemblMetazoa" id="GBRI032789-PA"/>
    </source>
</evidence>
<evidence type="ECO:0000256" key="1">
    <source>
        <dbReference type="SAM" id="Coils"/>
    </source>
</evidence>
<accession>A0A1A9WUL4</accession>
<keyword evidence="4" id="KW-1185">Reference proteome</keyword>
<dbReference type="GO" id="GO:0042176">
    <property type="term" value="P:regulation of protein catabolic process"/>
    <property type="evidence" value="ECO:0007669"/>
    <property type="project" value="InterPro"/>
</dbReference>
<dbReference type="AlphaFoldDB" id="A0A1A9WUL4"/>
<reference evidence="4" key="1">
    <citation type="submission" date="2014-03" db="EMBL/GenBank/DDBJ databases">
        <authorList>
            <person name="Aksoy S."/>
            <person name="Warren W."/>
            <person name="Wilson R.K."/>
        </authorList>
    </citation>
    <scope>NUCLEOTIDE SEQUENCE [LARGE SCALE GENOMIC DNA]</scope>
    <source>
        <strain evidence="4">IAEA</strain>
    </source>
</reference>
<dbReference type="GO" id="GO:0000502">
    <property type="term" value="C:proteasome complex"/>
    <property type="evidence" value="ECO:0007669"/>
    <property type="project" value="InterPro"/>
</dbReference>
<sequence>MPPKRNMQVAHKCENYKTIEAIRAICSNGLSYWLISPKDIARRLMLDSAKAVEFIVSKLFILSKYLHSQINEAMRYPPKSYRKDFESAKERREREQQDLELAKEMAEEDEMDFNFLSLMLSGIR</sequence>
<evidence type="ECO:0000313" key="4">
    <source>
        <dbReference type="Proteomes" id="UP000091820"/>
    </source>
</evidence>
<proteinExistence type="predicted"/>
<evidence type="ECO:0000259" key="2">
    <source>
        <dbReference type="Pfam" id="PF08375"/>
    </source>
</evidence>
<feature type="domain" description="26S proteasome non-ATPase regulatory subunit 3 C-terminal" evidence="2">
    <location>
        <begin position="66"/>
        <end position="112"/>
    </location>
</feature>
<name>A0A1A9WUL4_9MUSC</name>
<keyword evidence="1" id="KW-0175">Coiled coil</keyword>
<dbReference type="STRING" id="37001.A0A1A9WUL4"/>
<dbReference type="VEuPathDB" id="VectorBase:GBRI032789"/>
<dbReference type="Pfam" id="PF08375">
    <property type="entry name" value="Rpn3_C"/>
    <property type="match status" value="1"/>
</dbReference>
<reference evidence="3" key="2">
    <citation type="submission" date="2020-05" db="UniProtKB">
        <authorList>
            <consortium name="EnsemblMetazoa"/>
        </authorList>
    </citation>
    <scope>IDENTIFICATION</scope>
    <source>
        <strain evidence="3">IAEA</strain>
    </source>
</reference>
<dbReference type="Proteomes" id="UP000091820">
    <property type="component" value="Unassembled WGS sequence"/>
</dbReference>
<feature type="coiled-coil region" evidence="1">
    <location>
        <begin position="85"/>
        <end position="112"/>
    </location>
</feature>
<dbReference type="EnsemblMetazoa" id="GBRI032789-RA">
    <property type="protein sequence ID" value="GBRI032789-PA"/>
    <property type="gene ID" value="GBRI032789"/>
</dbReference>
<organism evidence="3 4">
    <name type="scientific">Glossina brevipalpis</name>
    <dbReference type="NCBI Taxonomy" id="37001"/>
    <lineage>
        <taxon>Eukaryota</taxon>
        <taxon>Metazoa</taxon>
        <taxon>Ecdysozoa</taxon>
        <taxon>Arthropoda</taxon>
        <taxon>Hexapoda</taxon>
        <taxon>Insecta</taxon>
        <taxon>Pterygota</taxon>
        <taxon>Neoptera</taxon>
        <taxon>Endopterygota</taxon>
        <taxon>Diptera</taxon>
        <taxon>Brachycera</taxon>
        <taxon>Muscomorpha</taxon>
        <taxon>Hippoboscoidea</taxon>
        <taxon>Glossinidae</taxon>
        <taxon>Glossina</taxon>
    </lineage>
</organism>